<name>A0A7Y9R5I8_9BURK</name>
<accession>A0A7Y9R5I8</accession>
<feature type="domain" description="Transposase for insertion sequence element IS21-like C-terminal" evidence="1">
    <location>
        <begin position="3"/>
        <end position="70"/>
    </location>
</feature>
<organism evidence="2 3">
    <name type="scientific">Sphaerotilus montanus</name>
    <dbReference type="NCBI Taxonomy" id="522889"/>
    <lineage>
        <taxon>Bacteria</taxon>
        <taxon>Pseudomonadati</taxon>
        <taxon>Pseudomonadota</taxon>
        <taxon>Betaproteobacteria</taxon>
        <taxon>Burkholderiales</taxon>
        <taxon>Sphaerotilaceae</taxon>
        <taxon>Sphaerotilus</taxon>
    </lineage>
</organism>
<dbReference type="Pfam" id="PF22483">
    <property type="entry name" value="Mu-transpos_C_2"/>
    <property type="match status" value="1"/>
</dbReference>
<sequence>MHPWVLSERLAVTVGKTPYVHFDLNDYSGPHTLVRRALAVLADEHTVRILDGTTEVARHPRSWSRAEQIEQDSHVKVLVAHKRQARAQRDAAAAQAVNGISRFPGASP</sequence>
<dbReference type="AlphaFoldDB" id="A0A7Y9R5I8"/>
<dbReference type="EMBL" id="JACCFH010000002">
    <property type="protein sequence ID" value="NYG35492.1"/>
    <property type="molecule type" value="Genomic_DNA"/>
</dbReference>
<proteinExistence type="predicted"/>
<comment type="caution">
    <text evidence="2">The sequence shown here is derived from an EMBL/GenBank/DDBJ whole genome shotgun (WGS) entry which is preliminary data.</text>
</comment>
<evidence type="ECO:0000313" key="2">
    <source>
        <dbReference type="EMBL" id="NYG35492.1"/>
    </source>
</evidence>
<evidence type="ECO:0000313" key="3">
    <source>
        <dbReference type="Proteomes" id="UP000518288"/>
    </source>
</evidence>
<reference evidence="2 3" key="1">
    <citation type="submission" date="2020-07" db="EMBL/GenBank/DDBJ databases">
        <title>Genomic Encyclopedia of Archaeal and Bacterial Type Strains, Phase II (KMG-II): from individual species to whole genera.</title>
        <authorList>
            <person name="Goeker M."/>
        </authorList>
    </citation>
    <scope>NUCLEOTIDE SEQUENCE [LARGE SCALE GENOMIC DNA]</scope>
    <source>
        <strain evidence="2 3">DSM 21226</strain>
    </source>
</reference>
<keyword evidence="3" id="KW-1185">Reference proteome</keyword>
<dbReference type="Proteomes" id="UP000518288">
    <property type="component" value="Unassembled WGS sequence"/>
</dbReference>
<gene>
    <name evidence="2" type="ORF">BDD16_004554</name>
</gene>
<dbReference type="InterPro" id="IPR054353">
    <property type="entry name" value="IstA-like_C"/>
</dbReference>
<dbReference type="RefSeq" id="WP_179636380.1">
    <property type="nucleotide sequence ID" value="NZ_JACCFH010000002.1"/>
</dbReference>
<protein>
    <recommendedName>
        <fullName evidence="1">Transposase for insertion sequence element IS21-like C-terminal domain-containing protein</fullName>
    </recommendedName>
</protein>
<evidence type="ECO:0000259" key="1">
    <source>
        <dbReference type="Pfam" id="PF22483"/>
    </source>
</evidence>